<dbReference type="Gene3D" id="3.40.50.300">
    <property type="entry name" value="P-loop containing nucleotide triphosphate hydrolases"/>
    <property type="match status" value="1"/>
</dbReference>
<evidence type="ECO:0000313" key="4">
    <source>
        <dbReference type="Proteomes" id="UP000261520"/>
    </source>
</evidence>
<keyword evidence="2" id="KW-0342">GTP-binding</keyword>
<protein>
    <submittedName>
        <fullName evidence="3">Uncharacterized protein</fullName>
    </submittedName>
</protein>
<dbReference type="GO" id="GO:0003924">
    <property type="term" value="F:GTPase activity"/>
    <property type="evidence" value="ECO:0007669"/>
    <property type="project" value="InterPro"/>
</dbReference>
<dbReference type="PROSITE" id="PS51419">
    <property type="entry name" value="RAB"/>
    <property type="match status" value="1"/>
</dbReference>
<dbReference type="SUPFAM" id="SSF52540">
    <property type="entry name" value="P-loop containing nucleoside triphosphate hydrolases"/>
    <property type="match status" value="1"/>
</dbReference>
<dbReference type="InterPro" id="IPR050209">
    <property type="entry name" value="Rab_GTPases_membrane_traffic"/>
</dbReference>
<evidence type="ECO:0000256" key="1">
    <source>
        <dbReference type="ARBA" id="ARBA00022741"/>
    </source>
</evidence>
<dbReference type="Proteomes" id="UP000261520">
    <property type="component" value="Unplaced"/>
</dbReference>
<dbReference type="InterPro" id="IPR001806">
    <property type="entry name" value="Small_GTPase"/>
</dbReference>
<reference evidence="3" key="2">
    <citation type="submission" date="2025-09" db="UniProtKB">
        <authorList>
            <consortium name="Ensembl"/>
        </authorList>
    </citation>
    <scope>IDENTIFICATION</scope>
</reference>
<dbReference type="Ensembl" id="ENSPMGT00000027423.1">
    <property type="protein sequence ID" value="ENSPMGP00000025750.1"/>
    <property type="gene ID" value="ENSPMGG00000020775.1"/>
</dbReference>
<dbReference type="AlphaFoldDB" id="A0A3B4B9Z9"/>
<name>A0A3B4B9Z9_9GOBI</name>
<accession>A0A3B4B9Z9</accession>
<dbReference type="STRING" id="409849.ENSPMGP00000025750"/>
<dbReference type="SMART" id="SM00173">
    <property type="entry name" value="RAS"/>
    <property type="match status" value="1"/>
</dbReference>
<dbReference type="PANTHER" id="PTHR47979">
    <property type="entry name" value="DRAB11-RELATED"/>
    <property type="match status" value="1"/>
</dbReference>
<dbReference type="PRINTS" id="PR00449">
    <property type="entry name" value="RASTRNSFRMNG"/>
</dbReference>
<proteinExistence type="predicted"/>
<dbReference type="InterPro" id="IPR027417">
    <property type="entry name" value="P-loop_NTPase"/>
</dbReference>
<sequence length="186" mass="20546">MVKLRTRCLLLGDAAVGKSSLCHMFHSEGVQFQRSYTMVRAAPPLLSSSSSIPISPQELYLVDCPGKELLAEACEKMVSPAWLLCLVFDLSSDQSFLSCDRWLQRVQAHSLGNTVSGVLLGNKCDLLERRAVQTEEAQGWAQAHGLDYYETSAKELDTCSAPLLRLAQTCLSLYEQSCERMHSLAS</sequence>
<keyword evidence="1" id="KW-0547">Nucleotide-binding</keyword>
<reference evidence="3" key="1">
    <citation type="submission" date="2025-08" db="UniProtKB">
        <authorList>
            <consortium name="Ensembl"/>
        </authorList>
    </citation>
    <scope>IDENTIFICATION</scope>
</reference>
<keyword evidence="4" id="KW-1185">Reference proteome</keyword>
<dbReference type="SMART" id="SM00175">
    <property type="entry name" value="RAB"/>
    <property type="match status" value="1"/>
</dbReference>
<evidence type="ECO:0000256" key="2">
    <source>
        <dbReference type="ARBA" id="ARBA00023134"/>
    </source>
</evidence>
<dbReference type="GO" id="GO:0005525">
    <property type="term" value="F:GTP binding"/>
    <property type="evidence" value="ECO:0007669"/>
    <property type="project" value="UniProtKB-KW"/>
</dbReference>
<organism evidence="3 4">
    <name type="scientific">Periophthalmus magnuspinnatus</name>
    <dbReference type="NCBI Taxonomy" id="409849"/>
    <lineage>
        <taxon>Eukaryota</taxon>
        <taxon>Metazoa</taxon>
        <taxon>Chordata</taxon>
        <taxon>Craniata</taxon>
        <taxon>Vertebrata</taxon>
        <taxon>Euteleostomi</taxon>
        <taxon>Actinopterygii</taxon>
        <taxon>Neopterygii</taxon>
        <taxon>Teleostei</taxon>
        <taxon>Neoteleostei</taxon>
        <taxon>Acanthomorphata</taxon>
        <taxon>Gobiaria</taxon>
        <taxon>Gobiiformes</taxon>
        <taxon>Gobioidei</taxon>
        <taxon>Gobiidae</taxon>
        <taxon>Oxudercinae</taxon>
        <taxon>Periophthalmus</taxon>
    </lineage>
</organism>
<dbReference type="Pfam" id="PF00071">
    <property type="entry name" value="Ras"/>
    <property type="match status" value="1"/>
</dbReference>
<evidence type="ECO:0000313" key="3">
    <source>
        <dbReference type="Ensembl" id="ENSPMGP00000025750.1"/>
    </source>
</evidence>